<dbReference type="PRINTS" id="PR01887">
    <property type="entry name" value="SPECTRNALPHA"/>
</dbReference>
<feature type="region of interest" description="Disordered" evidence="4">
    <location>
        <begin position="384"/>
        <end position="410"/>
    </location>
</feature>
<dbReference type="InterPro" id="IPR008936">
    <property type="entry name" value="Rho_GTPase_activation_prot"/>
</dbReference>
<evidence type="ECO:0000259" key="8">
    <source>
        <dbReference type="PROSITE" id="PS50238"/>
    </source>
</evidence>
<keyword evidence="1 3" id="KW-0728">SH3 domain</keyword>
<feature type="domain" description="SH3" evidence="6">
    <location>
        <begin position="20"/>
        <end position="79"/>
    </location>
</feature>
<dbReference type="InterPro" id="IPR001849">
    <property type="entry name" value="PH_domain"/>
</dbReference>
<evidence type="ECO:0000259" key="7">
    <source>
        <dbReference type="PROSITE" id="PS50003"/>
    </source>
</evidence>
<dbReference type="CDD" id="cd00174">
    <property type="entry name" value="SH3"/>
    <property type="match status" value="1"/>
</dbReference>
<dbReference type="Pfam" id="PF00018">
    <property type="entry name" value="SH3_1"/>
    <property type="match status" value="1"/>
</dbReference>
<evidence type="ECO:0000256" key="4">
    <source>
        <dbReference type="SAM" id="MobiDB-lite"/>
    </source>
</evidence>
<feature type="domain" description="PH" evidence="7">
    <location>
        <begin position="238"/>
        <end position="357"/>
    </location>
</feature>
<dbReference type="PROSITE" id="PS50003">
    <property type="entry name" value="PH_DOMAIN"/>
    <property type="match status" value="1"/>
</dbReference>
<feature type="region of interest" description="Disordered" evidence="4">
    <location>
        <begin position="95"/>
        <end position="121"/>
    </location>
</feature>
<sequence length="665" mass="74955">MWWDTSRYIFHHFFLLLPIRMAHYVLAEWDYTAEGNFELSFKEGDKIKLLEKHNDDWWEGELNDEIGFFPANRTKVYSEDQQVIDLVKKASISSTTSSSSATSRTRGAPSNSVQHQPHNTSSERPILLAVGSNHSISHSNPYHHHQAAAKKAGNDRETASAPTVPRVAQENMLVDISTENEALFFNASSDQDIRTTALDPTMAPSAPPLPTTPPSALTKREDVDVNVLVYDIQKLNLEALHPNWIRIQSSMQIKVASSTTGETELPWKDYYGVLTNGFLLVYKEGLHKLGRRPSSMKPVPAYFTIDLKPSQIIPATKTDTRKKHAFIISLANHKIFVHIQTESLYAEWLDAIMREMIRVKENTEQQDVDLVQLLASIPLDHKLEPTTTSTNTASAMDEAEDPKAGSGKSLTRWFSRSSRNSVHRSQTLPAPTASTVATATAPQGHDVFGGTLKLEQDGQIPLVVRLCIEQVDQRGLDVVGIYRLSGQTTSIQKYKALFNSSTPDQAIHLDQEHDINVITGLLKLYFRELKNPLLTFEYYDRFIEAARLQDYDERMFRLKSIIQVLPVVNYKVLYHVARHLERVKDHSHINKMEASNLALIFSMGLLRPKHDDVSASIMHNDLSSTIVETIITHVDWFFDTDTATTTDNDDDASSVLMHENSSSLV</sequence>
<feature type="chain" id="PRO_5034836362" description="RhoGAP-domain-containing protein" evidence="5">
    <location>
        <begin position="28"/>
        <end position="665"/>
    </location>
</feature>
<feature type="compositionally biased region" description="Low complexity" evidence="4">
    <location>
        <begin position="95"/>
        <end position="106"/>
    </location>
</feature>
<dbReference type="InterPro" id="IPR011993">
    <property type="entry name" value="PH-like_dom_sf"/>
</dbReference>
<proteinExistence type="predicted"/>
<feature type="compositionally biased region" description="Polar residues" evidence="4">
    <location>
        <begin position="385"/>
        <end position="394"/>
    </location>
</feature>
<evidence type="ECO:0000256" key="5">
    <source>
        <dbReference type="SAM" id="SignalP"/>
    </source>
</evidence>
<protein>
    <recommendedName>
        <fullName evidence="11">RhoGAP-domain-containing protein</fullName>
    </recommendedName>
</protein>
<dbReference type="SMART" id="SM00326">
    <property type="entry name" value="SH3"/>
    <property type="match status" value="1"/>
</dbReference>
<feature type="compositionally biased region" description="Polar residues" evidence="4">
    <location>
        <begin position="108"/>
        <end position="121"/>
    </location>
</feature>
<dbReference type="Gene3D" id="2.30.30.40">
    <property type="entry name" value="SH3 Domains"/>
    <property type="match status" value="1"/>
</dbReference>
<dbReference type="InterPro" id="IPR000198">
    <property type="entry name" value="RhoGAP_dom"/>
</dbReference>
<feature type="region of interest" description="Disordered" evidence="4">
    <location>
        <begin position="133"/>
        <end position="166"/>
    </location>
</feature>
<dbReference type="Pfam" id="PF00620">
    <property type="entry name" value="RhoGAP"/>
    <property type="match status" value="1"/>
</dbReference>
<evidence type="ECO:0000256" key="1">
    <source>
        <dbReference type="ARBA" id="ARBA00022443"/>
    </source>
</evidence>
<accession>A0A8H4F0A2</accession>
<name>A0A8H4F0A2_MUCCL</name>
<dbReference type="PANTHER" id="PTHR23176">
    <property type="entry name" value="RHO/RAC/CDC GTPASE-ACTIVATING PROTEIN"/>
    <property type="match status" value="1"/>
</dbReference>
<dbReference type="Pfam" id="PF00169">
    <property type="entry name" value="PH"/>
    <property type="match status" value="1"/>
</dbReference>
<dbReference type="SMART" id="SM00324">
    <property type="entry name" value="RhoGAP"/>
    <property type="match status" value="1"/>
</dbReference>
<evidence type="ECO:0000313" key="10">
    <source>
        <dbReference type="Proteomes" id="UP000469890"/>
    </source>
</evidence>
<dbReference type="PROSITE" id="PS50002">
    <property type="entry name" value="SH3"/>
    <property type="match status" value="1"/>
</dbReference>
<evidence type="ECO:0000259" key="6">
    <source>
        <dbReference type="PROSITE" id="PS50002"/>
    </source>
</evidence>
<dbReference type="InterPro" id="IPR036028">
    <property type="entry name" value="SH3-like_dom_sf"/>
</dbReference>
<evidence type="ECO:0000313" key="9">
    <source>
        <dbReference type="EMBL" id="KAF1801271.1"/>
    </source>
</evidence>
<dbReference type="Gene3D" id="2.30.29.30">
    <property type="entry name" value="Pleckstrin-homology domain (PH domain)/Phosphotyrosine-binding domain (PTB)"/>
    <property type="match status" value="1"/>
</dbReference>
<dbReference type="Proteomes" id="UP000469890">
    <property type="component" value="Unassembled WGS sequence"/>
</dbReference>
<evidence type="ECO:0000256" key="3">
    <source>
        <dbReference type="PROSITE-ProRule" id="PRU00192"/>
    </source>
</evidence>
<feature type="region of interest" description="Disordered" evidence="4">
    <location>
        <begin position="198"/>
        <end position="217"/>
    </location>
</feature>
<dbReference type="PANTHER" id="PTHR23176:SF129">
    <property type="entry name" value="RHO GTPASE ACTIVATING PROTEIN AT 16F, ISOFORM E-RELATED"/>
    <property type="match status" value="1"/>
</dbReference>
<dbReference type="AlphaFoldDB" id="A0A8H4F0A2"/>
<dbReference type="GO" id="GO:0005096">
    <property type="term" value="F:GTPase activator activity"/>
    <property type="evidence" value="ECO:0007669"/>
    <property type="project" value="UniProtKB-KW"/>
</dbReference>
<dbReference type="Gene3D" id="1.10.555.10">
    <property type="entry name" value="Rho GTPase activation protein"/>
    <property type="match status" value="1"/>
</dbReference>
<keyword evidence="2" id="KW-0343">GTPase activation</keyword>
<dbReference type="SUPFAM" id="SSF48350">
    <property type="entry name" value="GTPase activation domain, GAP"/>
    <property type="match status" value="1"/>
</dbReference>
<dbReference type="PRINTS" id="PR00452">
    <property type="entry name" value="SH3DOMAIN"/>
</dbReference>
<evidence type="ECO:0008006" key="11">
    <source>
        <dbReference type="Google" id="ProtNLM"/>
    </source>
</evidence>
<dbReference type="GO" id="GO:0007165">
    <property type="term" value="P:signal transduction"/>
    <property type="evidence" value="ECO:0007669"/>
    <property type="project" value="InterPro"/>
</dbReference>
<dbReference type="PROSITE" id="PS50238">
    <property type="entry name" value="RHOGAP"/>
    <property type="match status" value="1"/>
</dbReference>
<dbReference type="EMBL" id="JAAECE010000005">
    <property type="protein sequence ID" value="KAF1801271.1"/>
    <property type="molecule type" value="Genomic_DNA"/>
</dbReference>
<dbReference type="InterPro" id="IPR050729">
    <property type="entry name" value="Rho-GAP"/>
</dbReference>
<dbReference type="InterPro" id="IPR001452">
    <property type="entry name" value="SH3_domain"/>
</dbReference>
<reference evidence="9 10" key="1">
    <citation type="submission" date="2019-09" db="EMBL/GenBank/DDBJ databases">
        <authorList>
            <consortium name="DOE Joint Genome Institute"/>
            <person name="Mondo S.J."/>
            <person name="Navarro-Mendoza M.I."/>
            <person name="Perez-Arques C."/>
            <person name="Panchal S."/>
            <person name="Nicolas F.E."/>
            <person name="Ganguly P."/>
            <person name="Pangilinan J."/>
            <person name="Grigoriev I."/>
            <person name="Heitman J."/>
            <person name="Sanya K."/>
            <person name="Garre V."/>
        </authorList>
    </citation>
    <scope>NUCLEOTIDE SEQUENCE [LARGE SCALE GENOMIC DNA]</scope>
    <source>
        <strain evidence="9 10">MU402</strain>
    </source>
</reference>
<evidence type="ECO:0000256" key="2">
    <source>
        <dbReference type="ARBA" id="ARBA00022468"/>
    </source>
</evidence>
<dbReference type="SUPFAM" id="SSF50044">
    <property type="entry name" value="SH3-domain"/>
    <property type="match status" value="1"/>
</dbReference>
<dbReference type="SUPFAM" id="SSF50729">
    <property type="entry name" value="PH domain-like"/>
    <property type="match status" value="1"/>
</dbReference>
<organism evidence="9 10">
    <name type="scientific">Mucor circinelloides f. lusitanicus</name>
    <name type="common">Mucor racemosus var. lusitanicus</name>
    <dbReference type="NCBI Taxonomy" id="29924"/>
    <lineage>
        <taxon>Eukaryota</taxon>
        <taxon>Fungi</taxon>
        <taxon>Fungi incertae sedis</taxon>
        <taxon>Mucoromycota</taxon>
        <taxon>Mucoromycotina</taxon>
        <taxon>Mucoromycetes</taxon>
        <taxon>Mucorales</taxon>
        <taxon>Mucorineae</taxon>
        <taxon>Mucoraceae</taxon>
        <taxon>Mucor</taxon>
    </lineage>
</organism>
<keyword evidence="5" id="KW-0732">Signal</keyword>
<dbReference type="SMART" id="SM00233">
    <property type="entry name" value="PH"/>
    <property type="match status" value="1"/>
</dbReference>
<comment type="caution">
    <text evidence="9">The sequence shown here is derived from an EMBL/GenBank/DDBJ whole genome shotgun (WGS) entry which is preliminary data.</text>
</comment>
<feature type="signal peptide" evidence="5">
    <location>
        <begin position="1"/>
        <end position="27"/>
    </location>
</feature>
<gene>
    <name evidence="9" type="ORF">FB192DRAFT_1385029</name>
</gene>
<feature type="domain" description="Rho-GAP" evidence="8">
    <location>
        <begin position="452"/>
        <end position="638"/>
    </location>
</feature>
<dbReference type="GO" id="GO:0005737">
    <property type="term" value="C:cytoplasm"/>
    <property type="evidence" value="ECO:0007669"/>
    <property type="project" value="TreeGrafter"/>
</dbReference>